<accession>A0ABS3JC23</accession>
<feature type="region of interest" description="Disordered" evidence="1">
    <location>
        <begin position="1"/>
        <end position="32"/>
    </location>
</feature>
<keyword evidence="4" id="KW-1185">Reference proteome</keyword>
<comment type="caution">
    <text evidence="3">The sequence shown here is derived from an EMBL/GenBank/DDBJ whole genome shotgun (WGS) entry which is preliminary data.</text>
</comment>
<evidence type="ECO:0000313" key="4">
    <source>
        <dbReference type="Proteomes" id="UP000664628"/>
    </source>
</evidence>
<dbReference type="Pfam" id="PF18932">
    <property type="entry name" value="DUF5681"/>
    <property type="match status" value="1"/>
</dbReference>
<name>A0ABS3JC23_9BACT</name>
<feature type="domain" description="DUF5681" evidence="2">
    <location>
        <begin position="15"/>
        <end position="104"/>
    </location>
</feature>
<evidence type="ECO:0000256" key="1">
    <source>
        <dbReference type="SAM" id="MobiDB-lite"/>
    </source>
</evidence>
<dbReference type="RefSeq" id="WP_207327449.1">
    <property type="nucleotide sequence ID" value="NZ_JAFMYW010000001.1"/>
</dbReference>
<feature type="compositionally biased region" description="Polar residues" evidence="1">
    <location>
        <begin position="17"/>
        <end position="26"/>
    </location>
</feature>
<sequence>METNDDEVGYGKPPKETQFSKGQIANPNGRPVGPITKFLREFGDATELTFSITRTDSKGTSKSEASLSTNGTKTINQAIAARLLQLAIAGDMKAIREVLNRTEGRVPQPLNIGGQNGENPLGVVQVFLPDNGRGDRRSDE</sequence>
<dbReference type="Proteomes" id="UP000664628">
    <property type="component" value="Unassembled WGS sequence"/>
</dbReference>
<protein>
    <recommendedName>
        <fullName evidence="2">DUF5681 domain-containing protein</fullName>
    </recommendedName>
</protein>
<dbReference type="InterPro" id="IPR043736">
    <property type="entry name" value="DUF5681"/>
</dbReference>
<evidence type="ECO:0000259" key="2">
    <source>
        <dbReference type="Pfam" id="PF18932"/>
    </source>
</evidence>
<proteinExistence type="predicted"/>
<reference evidence="3 4" key="1">
    <citation type="submission" date="2021-03" db="EMBL/GenBank/DDBJ databases">
        <title>Fibrella sp. HMF5405 genome sequencing and assembly.</title>
        <authorList>
            <person name="Kang H."/>
            <person name="Kim H."/>
            <person name="Bae S."/>
            <person name="Joh K."/>
        </authorList>
    </citation>
    <scope>NUCLEOTIDE SEQUENCE [LARGE SCALE GENOMIC DNA]</scope>
    <source>
        <strain evidence="3 4">HMF5405</strain>
    </source>
</reference>
<evidence type="ECO:0000313" key="3">
    <source>
        <dbReference type="EMBL" id="MBO0947541.1"/>
    </source>
</evidence>
<organism evidence="3 4">
    <name type="scientific">Fibrella forsythiae</name>
    <dbReference type="NCBI Taxonomy" id="2817061"/>
    <lineage>
        <taxon>Bacteria</taxon>
        <taxon>Pseudomonadati</taxon>
        <taxon>Bacteroidota</taxon>
        <taxon>Cytophagia</taxon>
        <taxon>Cytophagales</taxon>
        <taxon>Spirosomataceae</taxon>
        <taxon>Fibrella</taxon>
    </lineage>
</organism>
<dbReference type="EMBL" id="JAFMYW010000001">
    <property type="protein sequence ID" value="MBO0947541.1"/>
    <property type="molecule type" value="Genomic_DNA"/>
</dbReference>
<gene>
    <name evidence="3" type="ORF">J2I46_03045</name>
</gene>